<proteinExistence type="predicted"/>
<protein>
    <submittedName>
        <fullName evidence="2">Uncharacterized protein</fullName>
    </submittedName>
</protein>
<feature type="compositionally biased region" description="Acidic residues" evidence="1">
    <location>
        <begin position="62"/>
        <end position="71"/>
    </location>
</feature>
<evidence type="ECO:0000256" key="1">
    <source>
        <dbReference type="SAM" id="MobiDB-lite"/>
    </source>
</evidence>
<evidence type="ECO:0000313" key="2">
    <source>
        <dbReference type="EMBL" id="TSH90500.1"/>
    </source>
</evidence>
<reference evidence="2 3" key="1">
    <citation type="submission" date="2019-07" db="EMBL/GenBank/DDBJ databases">
        <title>Qingshengfaniella alkalisoli gen. nov., sp. nov., isolated from saline soil.</title>
        <authorList>
            <person name="Xu L."/>
            <person name="Huang X.-X."/>
            <person name="Sun J.-Q."/>
        </authorList>
    </citation>
    <scope>NUCLEOTIDE SEQUENCE [LARGE SCALE GENOMIC DNA]</scope>
    <source>
        <strain evidence="2 3">DSM 27279</strain>
    </source>
</reference>
<evidence type="ECO:0000313" key="3">
    <source>
        <dbReference type="Proteomes" id="UP000318405"/>
    </source>
</evidence>
<name>A0A556AC97_9BURK</name>
<keyword evidence="3" id="KW-1185">Reference proteome</keyword>
<organism evidence="2 3">
    <name type="scientific">Verticiella sediminum</name>
    <dbReference type="NCBI Taxonomy" id="1247510"/>
    <lineage>
        <taxon>Bacteria</taxon>
        <taxon>Pseudomonadati</taxon>
        <taxon>Pseudomonadota</taxon>
        <taxon>Betaproteobacteria</taxon>
        <taxon>Burkholderiales</taxon>
        <taxon>Alcaligenaceae</taxon>
        <taxon>Verticiella</taxon>
    </lineage>
</organism>
<accession>A0A556AC97</accession>
<feature type="region of interest" description="Disordered" evidence="1">
    <location>
        <begin position="54"/>
        <end position="77"/>
    </location>
</feature>
<comment type="caution">
    <text evidence="2">The sequence shown here is derived from an EMBL/GenBank/DDBJ whole genome shotgun (WGS) entry which is preliminary data.</text>
</comment>
<dbReference type="EMBL" id="VLTJ01000039">
    <property type="protein sequence ID" value="TSH90500.1"/>
    <property type="molecule type" value="Genomic_DNA"/>
</dbReference>
<sequence>MRAIVTQQQRHARFRQQRRLYFWAQRWDTAEPEPLDAPGHGTLHFEPARQGMQAARLREAANEDEADDDEPGGALDT</sequence>
<gene>
    <name evidence="2" type="ORF">FOZ76_22070</name>
</gene>
<dbReference type="Proteomes" id="UP000318405">
    <property type="component" value="Unassembled WGS sequence"/>
</dbReference>
<dbReference type="RefSeq" id="WP_143950417.1">
    <property type="nucleotide sequence ID" value="NZ_BAABMB010000003.1"/>
</dbReference>
<dbReference type="AlphaFoldDB" id="A0A556AC97"/>